<keyword evidence="3" id="KW-0732">Signal</keyword>
<comment type="caution">
    <text evidence="5">The sequence shown here is derived from an EMBL/GenBank/DDBJ whole genome shotgun (WGS) entry which is preliminary data.</text>
</comment>
<feature type="region of interest" description="Disordered" evidence="2">
    <location>
        <begin position="186"/>
        <end position="217"/>
    </location>
</feature>
<proteinExistence type="predicted"/>
<dbReference type="GO" id="GO:0030288">
    <property type="term" value="C:outer membrane-bounded periplasmic space"/>
    <property type="evidence" value="ECO:0007669"/>
    <property type="project" value="TreeGrafter"/>
</dbReference>
<dbReference type="SUPFAM" id="SSF53187">
    <property type="entry name" value="Zn-dependent exopeptidases"/>
    <property type="match status" value="1"/>
</dbReference>
<evidence type="ECO:0000256" key="1">
    <source>
        <dbReference type="ARBA" id="ARBA00022801"/>
    </source>
</evidence>
<feature type="signal peptide" evidence="3">
    <location>
        <begin position="1"/>
        <end position="20"/>
    </location>
</feature>
<dbReference type="Pfam" id="PF01520">
    <property type="entry name" value="Amidase_3"/>
    <property type="match status" value="1"/>
</dbReference>
<accession>A0A1Y4L8B4</accession>
<feature type="chain" id="PRO_5039698546" description="MurNAc-LAA domain-containing protein" evidence="3">
    <location>
        <begin position="21"/>
        <end position="433"/>
    </location>
</feature>
<dbReference type="GO" id="GO:0009253">
    <property type="term" value="P:peptidoglycan catabolic process"/>
    <property type="evidence" value="ECO:0007669"/>
    <property type="project" value="InterPro"/>
</dbReference>
<dbReference type="InterPro" id="IPR002508">
    <property type="entry name" value="MurNAc-LAA_cat"/>
</dbReference>
<dbReference type="PANTHER" id="PTHR30404">
    <property type="entry name" value="N-ACETYLMURAMOYL-L-ALANINE AMIDASE"/>
    <property type="match status" value="1"/>
</dbReference>
<evidence type="ECO:0000256" key="3">
    <source>
        <dbReference type="SAM" id="SignalP"/>
    </source>
</evidence>
<name>A0A1Y4L8B4_9FIRM</name>
<dbReference type="GO" id="GO:0008745">
    <property type="term" value="F:N-acetylmuramoyl-L-alanine amidase activity"/>
    <property type="evidence" value="ECO:0007669"/>
    <property type="project" value="InterPro"/>
</dbReference>
<sequence>MKRLVAGILTAALLTSAAGAVSYDPEAAGTSAPTATAVSETVSESVMAASLTAYPATMTVMLDGKQVKPVGYNINGNNYYKLRDIALILNGTTAQFGVTWDKSTRSMNLTPGSSYEAVGGELGAIPTKNATAQTCSETVLINGIKASLTAYNVDGYNYFKLVDLGDALGFDVGYESQTRTVVITTPTVEQPTPETPEETPEEPETPAEPEPTPTPTAIDGKLKIWIDPGHGGADSGNVATSAIPFDDYWGVHHDGNTKIYEKDFTLAVSLMLRDKLEAAGVEVRMTREDDSTVDATTRKQLFSTEGGGYDMIFSVHQNGYSTSTPKGAELLIQVAYENGGAGQEFGDLLKQEYTSLGQDWRRFVFQRSSSDPSKDYYFVLRAAQEGGALAFISEFCFMSNPDDQLWLLYTENLDKQATAQYNAIMKYFETHPY</sequence>
<gene>
    <name evidence="5" type="ORF">B5F17_09980</name>
</gene>
<dbReference type="RefSeq" id="WP_087373526.1">
    <property type="nucleotide sequence ID" value="NZ_NFKK01000012.1"/>
</dbReference>
<dbReference type="PANTHER" id="PTHR30404:SF0">
    <property type="entry name" value="N-ACETYLMURAMOYL-L-ALANINE AMIDASE AMIC"/>
    <property type="match status" value="1"/>
</dbReference>
<feature type="domain" description="MurNAc-LAA" evidence="4">
    <location>
        <begin position="224"/>
        <end position="425"/>
    </location>
</feature>
<feature type="compositionally biased region" description="Acidic residues" evidence="2">
    <location>
        <begin position="195"/>
        <end position="207"/>
    </location>
</feature>
<dbReference type="InterPro" id="IPR050695">
    <property type="entry name" value="N-acetylmuramoyl_amidase_3"/>
</dbReference>
<dbReference type="AlphaFoldDB" id="A0A1Y4L8B4"/>
<evidence type="ECO:0000313" key="5">
    <source>
        <dbReference type="EMBL" id="OUP52140.1"/>
    </source>
</evidence>
<evidence type="ECO:0000313" key="6">
    <source>
        <dbReference type="Proteomes" id="UP000195897"/>
    </source>
</evidence>
<dbReference type="Gene3D" id="3.40.630.40">
    <property type="entry name" value="Zn-dependent exopeptidases"/>
    <property type="match status" value="1"/>
</dbReference>
<dbReference type="EMBL" id="NFKK01000012">
    <property type="protein sequence ID" value="OUP52140.1"/>
    <property type="molecule type" value="Genomic_DNA"/>
</dbReference>
<dbReference type="CDD" id="cd02696">
    <property type="entry name" value="MurNAc-LAA"/>
    <property type="match status" value="1"/>
</dbReference>
<evidence type="ECO:0000256" key="2">
    <source>
        <dbReference type="SAM" id="MobiDB-lite"/>
    </source>
</evidence>
<keyword evidence="1" id="KW-0378">Hydrolase</keyword>
<reference evidence="6" key="1">
    <citation type="submission" date="2017-04" db="EMBL/GenBank/DDBJ databases">
        <title>Function of individual gut microbiota members based on whole genome sequencing of pure cultures obtained from chicken caecum.</title>
        <authorList>
            <person name="Medvecky M."/>
            <person name="Cejkova D."/>
            <person name="Polansky O."/>
            <person name="Karasova D."/>
            <person name="Kubasova T."/>
            <person name="Cizek A."/>
            <person name="Rychlik I."/>
        </authorList>
    </citation>
    <scope>NUCLEOTIDE SEQUENCE [LARGE SCALE GENOMIC DNA]</scope>
    <source>
        <strain evidence="6">An180</strain>
    </source>
</reference>
<organism evidence="5 6">
    <name type="scientific">Butyricicoccus pullicaecorum</name>
    <dbReference type="NCBI Taxonomy" id="501571"/>
    <lineage>
        <taxon>Bacteria</taxon>
        <taxon>Bacillati</taxon>
        <taxon>Bacillota</taxon>
        <taxon>Clostridia</taxon>
        <taxon>Eubacteriales</taxon>
        <taxon>Butyricicoccaceae</taxon>
        <taxon>Butyricicoccus</taxon>
    </lineage>
</organism>
<evidence type="ECO:0000259" key="4">
    <source>
        <dbReference type="Pfam" id="PF01520"/>
    </source>
</evidence>
<dbReference type="Proteomes" id="UP000195897">
    <property type="component" value="Unassembled WGS sequence"/>
</dbReference>
<protein>
    <recommendedName>
        <fullName evidence="4">MurNAc-LAA domain-containing protein</fullName>
    </recommendedName>
</protein>